<organism evidence="2 3">
    <name type="scientific">Clunio marinus</name>
    <dbReference type="NCBI Taxonomy" id="568069"/>
    <lineage>
        <taxon>Eukaryota</taxon>
        <taxon>Metazoa</taxon>
        <taxon>Ecdysozoa</taxon>
        <taxon>Arthropoda</taxon>
        <taxon>Hexapoda</taxon>
        <taxon>Insecta</taxon>
        <taxon>Pterygota</taxon>
        <taxon>Neoptera</taxon>
        <taxon>Endopterygota</taxon>
        <taxon>Diptera</taxon>
        <taxon>Nematocera</taxon>
        <taxon>Chironomoidea</taxon>
        <taxon>Chironomidae</taxon>
        <taxon>Clunio</taxon>
    </lineage>
</organism>
<gene>
    <name evidence="2" type="ORF">CLUMA_CG013768</name>
</gene>
<dbReference type="AlphaFoldDB" id="A0A1J1IJU8"/>
<evidence type="ECO:0000256" key="1">
    <source>
        <dbReference type="SAM" id="Phobius"/>
    </source>
</evidence>
<reference evidence="2 3" key="1">
    <citation type="submission" date="2015-04" db="EMBL/GenBank/DDBJ databases">
        <authorList>
            <person name="Syromyatnikov M.Y."/>
            <person name="Popov V.N."/>
        </authorList>
    </citation>
    <scope>NUCLEOTIDE SEQUENCE [LARGE SCALE GENOMIC DNA]</scope>
</reference>
<accession>A0A1J1IJU8</accession>
<protein>
    <submittedName>
        <fullName evidence="2">CLUMA_CG013768, isoform A</fullName>
    </submittedName>
</protein>
<evidence type="ECO:0000313" key="2">
    <source>
        <dbReference type="EMBL" id="CRL00507.1"/>
    </source>
</evidence>
<feature type="transmembrane region" description="Helical" evidence="1">
    <location>
        <begin position="22"/>
        <end position="44"/>
    </location>
</feature>
<keyword evidence="1" id="KW-0812">Transmembrane</keyword>
<keyword evidence="3" id="KW-1185">Reference proteome</keyword>
<keyword evidence="1" id="KW-0472">Membrane</keyword>
<keyword evidence="1" id="KW-1133">Transmembrane helix</keyword>
<dbReference type="Proteomes" id="UP000183832">
    <property type="component" value="Unassembled WGS sequence"/>
</dbReference>
<name>A0A1J1IJU8_9DIPT</name>
<dbReference type="EMBL" id="CVRI01000054">
    <property type="protein sequence ID" value="CRL00507.1"/>
    <property type="molecule type" value="Genomic_DNA"/>
</dbReference>
<sequence length="78" mass="8829">MPFQDHLKEISQLQRGIGEKKFVIVVIVFGVSRVAVAMTLNICVSKYKRSKTQTSIESDGNKDMKNYLILICLPKTNL</sequence>
<proteinExistence type="predicted"/>
<evidence type="ECO:0000313" key="3">
    <source>
        <dbReference type="Proteomes" id="UP000183832"/>
    </source>
</evidence>